<feature type="transmembrane region" description="Helical" evidence="1">
    <location>
        <begin position="70"/>
        <end position="87"/>
    </location>
</feature>
<keyword evidence="1" id="KW-0472">Membrane</keyword>
<sequence>MKIYLISLQLLYGAAIPAWVIVWLIALMTLDAGFQLWNVMFFSLTTLFPVVAGLSAVYAWKSLDHPRRAAMINALPILWTALIFYYASYM</sequence>
<evidence type="ECO:0000313" key="3">
    <source>
        <dbReference type="Proteomes" id="UP000752012"/>
    </source>
</evidence>
<accession>A0A969TVB4</accession>
<organism evidence="2 3">
    <name type="scientific">Alkalicoccus luteus</name>
    <dbReference type="NCBI Taxonomy" id="1237094"/>
    <lineage>
        <taxon>Bacteria</taxon>
        <taxon>Bacillati</taxon>
        <taxon>Bacillota</taxon>
        <taxon>Bacilli</taxon>
        <taxon>Bacillales</taxon>
        <taxon>Bacillaceae</taxon>
        <taxon>Alkalicoccus</taxon>
    </lineage>
</organism>
<dbReference type="Proteomes" id="UP000752012">
    <property type="component" value="Unassembled WGS sequence"/>
</dbReference>
<evidence type="ECO:0000313" key="2">
    <source>
        <dbReference type="EMBL" id="NJP37821.1"/>
    </source>
</evidence>
<protein>
    <submittedName>
        <fullName evidence="2">Uncharacterized protein</fullName>
    </submittedName>
</protein>
<dbReference type="EMBL" id="JAATHJ010000012">
    <property type="protein sequence ID" value="NJP37821.1"/>
    <property type="molecule type" value="Genomic_DNA"/>
</dbReference>
<name>A0A969TVB4_9BACI</name>
<keyword evidence="3" id="KW-1185">Reference proteome</keyword>
<comment type="caution">
    <text evidence="2">The sequence shown here is derived from an EMBL/GenBank/DDBJ whole genome shotgun (WGS) entry which is preliminary data.</text>
</comment>
<gene>
    <name evidence="2" type="ORF">HCN83_09510</name>
</gene>
<dbReference type="AlphaFoldDB" id="A0A969TVB4"/>
<feature type="transmembrane region" description="Helical" evidence="1">
    <location>
        <begin position="12"/>
        <end position="30"/>
    </location>
</feature>
<reference evidence="2 3" key="1">
    <citation type="submission" date="2020-03" db="EMBL/GenBank/DDBJ databases">
        <title>Assessment of the enzymatic potential of alkaline-tolerant lipase obtained from Bacillus luteus H11 (technogenic soil) for the bioremediation of saline soils contaminated with petroleum substances.</title>
        <authorList>
            <person name="Kalwasinska A."/>
        </authorList>
    </citation>
    <scope>NUCLEOTIDE SEQUENCE [LARGE SCALE GENOMIC DNA]</scope>
    <source>
        <strain evidence="2 3">H11</strain>
    </source>
</reference>
<evidence type="ECO:0000256" key="1">
    <source>
        <dbReference type="SAM" id="Phobius"/>
    </source>
</evidence>
<feature type="transmembrane region" description="Helical" evidence="1">
    <location>
        <begin position="36"/>
        <end position="58"/>
    </location>
</feature>
<keyword evidence="1" id="KW-1133">Transmembrane helix</keyword>
<keyword evidence="1" id="KW-0812">Transmembrane</keyword>
<proteinExistence type="predicted"/>